<organism evidence="1 2">
    <name type="scientific">Spironucleus salmonicida</name>
    <dbReference type="NCBI Taxonomy" id="348837"/>
    <lineage>
        <taxon>Eukaryota</taxon>
        <taxon>Metamonada</taxon>
        <taxon>Diplomonadida</taxon>
        <taxon>Hexamitidae</taxon>
        <taxon>Hexamitinae</taxon>
        <taxon>Spironucleus</taxon>
    </lineage>
</organism>
<dbReference type="GeneID" id="94302219"/>
<keyword evidence="2" id="KW-1185">Reference proteome</keyword>
<gene>
    <name evidence="1" type="ORF">SS50377_28196</name>
</gene>
<dbReference type="KEGG" id="ssao:94302219"/>
<sequence length="542" mass="58421">MSTGLHLLRALRHRDFALAPEALAPLFSPFADFHAPPRSSAALEDLLARVFALRLAPDEREARALVQEADPLAAQLQMLRSFPAVLALARQRQVFQLVLVFKSAHFTGSEVGAEVLGMALANAGYFRARELAALAGKVDGARLSLQHKVALAAVDDTMLLELVGAGQLAPEHLTTDQLCAAVPAIPTGALCACIGQRHLSVRHILQLGEALPENGLVLEFLCFTALRAGSFSAVLARDGDDNAAFYAELERLPTVPERMQFLGQSESGWLHATGLMLVYYRELAEGRATSAVAVARELRVLFAEVPGMRLAEMFCLVEFGEVLDPGLASPEFAALVCPLLNRPARCLLAAQADVSTAAAVVCLDCEVLVALDGPRVGEIARHLGAEGSDLLALCTLYPYADQALVQQTVEQRGVLHQLTTAERDAFEFASGLLPDRGRLAALASLLDAMHHPTPCDFDDIYMALLAADELVGGLGFRALALSAAALERYFGGLTAALRQNVLYRYFSTELMLFVPAFLPVSGLSRHQVAEVLAYRYWAAQEE</sequence>
<accession>A0A9P8LL89</accession>
<protein>
    <submittedName>
        <fullName evidence="1">Uncharacterized protein</fullName>
    </submittedName>
</protein>
<name>A0A9P8LL89_9EUKA</name>
<evidence type="ECO:0000313" key="1">
    <source>
        <dbReference type="EMBL" id="KAH0570221.1"/>
    </source>
</evidence>
<evidence type="ECO:0000313" key="2">
    <source>
        <dbReference type="Proteomes" id="UP000018208"/>
    </source>
</evidence>
<proteinExistence type="predicted"/>
<dbReference type="EMBL" id="AUWU02000008">
    <property type="protein sequence ID" value="KAH0570221.1"/>
    <property type="molecule type" value="Genomic_DNA"/>
</dbReference>
<comment type="caution">
    <text evidence="1">The sequence shown here is derived from an EMBL/GenBank/DDBJ whole genome shotgun (WGS) entry which is preliminary data.</text>
</comment>
<dbReference type="AlphaFoldDB" id="A0A9P8LL89"/>
<dbReference type="Proteomes" id="UP000018208">
    <property type="component" value="Unassembled WGS sequence"/>
</dbReference>
<reference evidence="1 2" key="1">
    <citation type="journal article" date="2014" name="PLoS Genet.">
        <title>The Genome of Spironucleus salmonicida Highlights a Fish Pathogen Adapted to Fluctuating Environments.</title>
        <authorList>
            <person name="Xu F."/>
            <person name="Jerlstrom-Hultqvist J."/>
            <person name="Einarsson E."/>
            <person name="Astvaldsson A."/>
            <person name="Svard S.G."/>
            <person name="Andersson J.O."/>
        </authorList>
    </citation>
    <scope>NUCLEOTIDE SEQUENCE [LARGE SCALE GENOMIC DNA]</scope>
    <source>
        <strain evidence="1 2">ATCC 50377</strain>
    </source>
</reference>
<dbReference type="RefSeq" id="XP_067760994.1">
    <property type="nucleotide sequence ID" value="XM_067911972.1"/>
</dbReference>